<dbReference type="Proteomes" id="UP000196138">
    <property type="component" value="Chromosome"/>
</dbReference>
<keyword evidence="4" id="KW-1185">Reference proteome</keyword>
<feature type="region of interest" description="Disordered" evidence="1">
    <location>
        <begin position="1"/>
        <end position="41"/>
    </location>
</feature>
<dbReference type="KEGG" id="cser:CCO03_15125"/>
<feature type="compositionally biased region" description="Basic and acidic residues" evidence="1">
    <location>
        <begin position="130"/>
        <end position="218"/>
    </location>
</feature>
<gene>
    <name evidence="3" type="ORF">CCO03_15125</name>
</gene>
<name>A0A1Y0EQI3_9BURK</name>
<evidence type="ECO:0000259" key="2">
    <source>
        <dbReference type="PROSITE" id="PS51724"/>
    </source>
</evidence>
<dbReference type="RefSeq" id="WP_087282394.1">
    <property type="nucleotide sequence ID" value="NZ_CP021455.1"/>
</dbReference>
<dbReference type="AlphaFoldDB" id="A0A1Y0EQI3"/>
<dbReference type="PANTHER" id="PTHR38687">
    <property type="entry name" value="CELL DIVISION PROTEIN DEDD-RELATED"/>
    <property type="match status" value="1"/>
</dbReference>
<organism evidence="3 4">
    <name type="scientific">Comamonas serinivorans</name>
    <dbReference type="NCBI Taxonomy" id="1082851"/>
    <lineage>
        <taxon>Bacteria</taxon>
        <taxon>Pseudomonadati</taxon>
        <taxon>Pseudomonadota</taxon>
        <taxon>Betaproteobacteria</taxon>
        <taxon>Burkholderiales</taxon>
        <taxon>Comamonadaceae</taxon>
        <taxon>Comamonas</taxon>
    </lineage>
</organism>
<evidence type="ECO:0000313" key="4">
    <source>
        <dbReference type="Proteomes" id="UP000196138"/>
    </source>
</evidence>
<sequence>MALFKFRLPGQGEAPDARRRAGASTSARKQAAPTESVESLRQRARHRVIGATVLVVGAVIGFPMLFDTEPRPVASDLAFHIPERDGVQTLAPNARIESVAAQDSLNDHEEVVTGDATEPPGAARGAASADAERAAQARQQAEREQAEKEAKARAAQDKAAQDKAAREKAAREKAAKDKAEREKRQAQEKAARDKAERDKRLAQEKAEREKADKDKSDAGRFVVQVGSFAEDARAREARSKLERAGIRTYIQVIDTKDGKRTRVRVGPFTSRSEAESAAQKVKSLGLYSGIAEL</sequence>
<feature type="domain" description="SPOR" evidence="2">
    <location>
        <begin position="215"/>
        <end position="293"/>
    </location>
</feature>
<protein>
    <recommendedName>
        <fullName evidence="2">SPOR domain-containing protein</fullName>
    </recommendedName>
</protein>
<dbReference type="PROSITE" id="PS51724">
    <property type="entry name" value="SPOR"/>
    <property type="match status" value="1"/>
</dbReference>
<dbReference type="GO" id="GO:0042834">
    <property type="term" value="F:peptidoglycan binding"/>
    <property type="evidence" value="ECO:0007669"/>
    <property type="project" value="InterPro"/>
</dbReference>
<dbReference type="InterPro" id="IPR007730">
    <property type="entry name" value="SPOR-like_dom"/>
</dbReference>
<dbReference type="PANTHER" id="PTHR38687:SF2">
    <property type="entry name" value="CELL DIVISION PROTEIN FTSN"/>
    <property type="match status" value="1"/>
</dbReference>
<dbReference type="InterPro" id="IPR036680">
    <property type="entry name" value="SPOR-like_sf"/>
</dbReference>
<feature type="region of interest" description="Disordered" evidence="1">
    <location>
        <begin position="102"/>
        <end position="220"/>
    </location>
</feature>
<dbReference type="EMBL" id="CP021455">
    <property type="protein sequence ID" value="ARU05836.1"/>
    <property type="molecule type" value="Genomic_DNA"/>
</dbReference>
<dbReference type="Pfam" id="PF05036">
    <property type="entry name" value="SPOR"/>
    <property type="match status" value="1"/>
</dbReference>
<proteinExistence type="predicted"/>
<dbReference type="SUPFAM" id="SSF110997">
    <property type="entry name" value="Sporulation related repeat"/>
    <property type="match status" value="1"/>
</dbReference>
<dbReference type="Gene3D" id="3.30.70.1070">
    <property type="entry name" value="Sporulation related repeat"/>
    <property type="match status" value="1"/>
</dbReference>
<reference evidence="3 4" key="1">
    <citation type="submission" date="2017-05" db="EMBL/GenBank/DDBJ databases">
        <authorList>
            <person name="Song R."/>
            <person name="Chenine A.L."/>
            <person name="Ruprecht R.M."/>
        </authorList>
    </citation>
    <scope>NUCLEOTIDE SEQUENCE [LARGE SCALE GENOMIC DNA]</scope>
    <source>
        <strain evidence="3 4">DSM 26136</strain>
    </source>
</reference>
<accession>A0A1Y0EQI3</accession>
<evidence type="ECO:0000256" key="1">
    <source>
        <dbReference type="SAM" id="MobiDB-lite"/>
    </source>
</evidence>
<dbReference type="InterPro" id="IPR052521">
    <property type="entry name" value="Cell_div_SPOR-domain"/>
</dbReference>
<evidence type="ECO:0000313" key="3">
    <source>
        <dbReference type="EMBL" id="ARU05836.1"/>
    </source>
</evidence>
<dbReference type="OrthoDB" id="9181370at2"/>